<feature type="region of interest" description="Disordered" evidence="1">
    <location>
        <begin position="122"/>
        <end position="162"/>
    </location>
</feature>
<proteinExistence type="predicted"/>
<feature type="compositionally biased region" description="Low complexity" evidence="1">
    <location>
        <begin position="399"/>
        <end position="423"/>
    </location>
</feature>
<protein>
    <submittedName>
        <fullName evidence="2">Uncharacterized protein</fullName>
    </submittedName>
</protein>
<evidence type="ECO:0000256" key="1">
    <source>
        <dbReference type="SAM" id="MobiDB-lite"/>
    </source>
</evidence>
<feature type="region of interest" description="Disordered" evidence="1">
    <location>
        <begin position="327"/>
        <end position="351"/>
    </location>
</feature>
<feature type="compositionally biased region" description="Basic residues" evidence="1">
    <location>
        <begin position="61"/>
        <end position="75"/>
    </location>
</feature>
<name>A0A0G4I8P2_9ALVE</name>
<dbReference type="AlphaFoldDB" id="A0A0G4I8P2"/>
<dbReference type="PhylomeDB" id="A0A0G4I8P2"/>
<dbReference type="EMBL" id="CDMZ01005663">
    <property type="protein sequence ID" value="CEM53387.1"/>
    <property type="molecule type" value="Genomic_DNA"/>
</dbReference>
<feature type="compositionally biased region" description="Low complexity" evidence="1">
    <location>
        <begin position="333"/>
        <end position="351"/>
    </location>
</feature>
<feature type="compositionally biased region" description="Basic and acidic residues" evidence="1">
    <location>
        <begin position="439"/>
        <end position="449"/>
    </location>
</feature>
<feature type="region of interest" description="Disordered" evidence="1">
    <location>
        <begin position="373"/>
        <end position="449"/>
    </location>
</feature>
<gene>
    <name evidence="2" type="ORF">Cvel_11916</name>
</gene>
<accession>A0A0G4I8P2</accession>
<sequence>MRANVESSIAPHMPFDGDDGAVAKFRHFAQPSCFSRLPANPSVPAQTHGVQLTGCSSTVHPRPHATRPSRKRRHCEHKTHRPKECLKQHYCSDCDHWGHKTGDCDLAHDHFALLRGYGYSKSGGRSGGNGGGQGKRGRKFTGSEKGRAHQQGGALTGETNESEASDTDLEAFLAAAAVRHLSQSAFSLPVSSGFSFDGFACLLDLGVSGTTCTHGWLNKHAEESGLQWTETDLPTPLSVVPACRTKVRMRHRATIPCKLNGQLAVLKPSIMETEAVTLPLIGNQRLIKLGVRFDYRTRSLELPSTVINFLRTANDLFFLPLEIDETSPPESPPALNSPSVSPAAVAVDPASPVSPPLSPSLVVLTNGHLSARLKAAKQKKQHRGNRTQSHVVKTHLGESAVSPPVSSSCDSSSASDQPLSQQPKSFFSQDPPPISIKATVDELIRTHHE</sequence>
<evidence type="ECO:0000313" key="2">
    <source>
        <dbReference type="EMBL" id="CEM53387.1"/>
    </source>
</evidence>
<feature type="compositionally biased region" description="Gly residues" evidence="1">
    <location>
        <begin position="124"/>
        <end position="134"/>
    </location>
</feature>
<dbReference type="VEuPathDB" id="CryptoDB:Cvel_11916"/>
<feature type="compositionally biased region" description="Basic residues" evidence="1">
    <location>
        <begin position="374"/>
        <end position="385"/>
    </location>
</feature>
<organism evidence="2">
    <name type="scientific">Chromera velia CCMP2878</name>
    <dbReference type="NCBI Taxonomy" id="1169474"/>
    <lineage>
        <taxon>Eukaryota</taxon>
        <taxon>Sar</taxon>
        <taxon>Alveolata</taxon>
        <taxon>Colpodellida</taxon>
        <taxon>Chromeraceae</taxon>
        <taxon>Chromera</taxon>
    </lineage>
</organism>
<reference evidence="2" key="1">
    <citation type="submission" date="2014-11" db="EMBL/GenBank/DDBJ databases">
        <authorList>
            <person name="Otto D Thomas"/>
            <person name="Naeem Raeece"/>
        </authorList>
    </citation>
    <scope>NUCLEOTIDE SEQUENCE</scope>
</reference>
<feature type="region of interest" description="Disordered" evidence="1">
    <location>
        <begin position="55"/>
        <end position="75"/>
    </location>
</feature>